<dbReference type="Proteomes" id="UP000315540">
    <property type="component" value="Unassembled WGS sequence"/>
</dbReference>
<organism evidence="1 2">
    <name type="scientific">Aquimarina algicola</name>
    <dbReference type="NCBI Taxonomy" id="2589995"/>
    <lineage>
        <taxon>Bacteria</taxon>
        <taxon>Pseudomonadati</taxon>
        <taxon>Bacteroidota</taxon>
        <taxon>Flavobacteriia</taxon>
        <taxon>Flavobacteriales</taxon>
        <taxon>Flavobacteriaceae</taxon>
        <taxon>Aquimarina</taxon>
    </lineage>
</organism>
<dbReference type="OrthoDB" id="1446882at2"/>
<dbReference type="EMBL" id="VFWZ01000004">
    <property type="protein sequence ID" value="TPN85192.1"/>
    <property type="molecule type" value="Genomic_DNA"/>
</dbReference>
<protein>
    <submittedName>
        <fullName evidence="1">Uncharacterized protein</fullName>
    </submittedName>
</protein>
<gene>
    <name evidence="1" type="ORF">FHK87_14280</name>
</gene>
<proteinExistence type="predicted"/>
<keyword evidence="2" id="KW-1185">Reference proteome</keyword>
<dbReference type="AlphaFoldDB" id="A0A504J9J8"/>
<sequence length="230" mass="27793">MSMYEIEALIENTVRVIDRSNEPDHEKRNLIWNAYTIQNSFDCSFTNFRVIDILLNVNYVQTYNVQDFPLYKEHKDFFDQLNAKNFEWINKVPNEKWSDDNESVAYWDKKSNKIYVDYNSDFYTLFPNEKSNEIAPLDFGLLIIEKSNLQKDKANIYDWTAFMILYLLGWFPSEKTVEELKQNYFIPIKNILHHYNYDDYTPLHRGMDLKVKNDWISDIQKELLEFIKEK</sequence>
<dbReference type="RefSeq" id="WP_140594209.1">
    <property type="nucleotide sequence ID" value="NZ_VFWZ01000004.1"/>
</dbReference>
<evidence type="ECO:0000313" key="2">
    <source>
        <dbReference type="Proteomes" id="UP000315540"/>
    </source>
</evidence>
<accession>A0A504J9J8</accession>
<evidence type="ECO:0000313" key="1">
    <source>
        <dbReference type="EMBL" id="TPN85192.1"/>
    </source>
</evidence>
<reference evidence="1 2" key="1">
    <citation type="submission" date="2019-06" db="EMBL/GenBank/DDBJ databases">
        <authorList>
            <person name="Meng X."/>
        </authorList>
    </citation>
    <scope>NUCLEOTIDE SEQUENCE [LARGE SCALE GENOMIC DNA]</scope>
    <source>
        <strain evidence="1 2">M625</strain>
    </source>
</reference>
<name>A0A504J9J8_9FLAO</name>
<comment type="caution">
    <text evidence="1">The sequence shown here is derived from an EMBL/GenBank/DDBJ whole genome shotgun (WGS) entry which is preliminary data.</text>
</comment>